<dbReference type="Proteomes" id="UP000034350">
    <property type="component" value="Unassembled WGS sequence"/>
</dbReference>
<evidence type="ECO:0000256" key="1">
    <source>
        <dbReference type="ARBA" id="ARBA00001961"/>
    </source>
</evidence>
<reference evidence="7 8" key="1">
    <citation type="journal article" date="2015" name="Environ. Microbiol.">
        <title>Genome analyses suggest the presence of polyploidy and recent human-driven expansions in eight global populations of the honeybee pathogen Nosema ceranae.</title>
        <authorList>
            <person name="Pelin A."/>
            <person name="Selman M."/>
            <person name="Aris-Brosou S."/>
            <person name="Farinelli L."/>
            <person name="Corradi N."/>
        </authorList>
    </citation>
    <scope>NUCLEOTIDE SEQUENCE [LARGE SCALE GENOMIC DNA]</scope>
    <source>
        <strain evidence="7 8">PA08 1199</strain>
    </source>
</reference>
<dbReference type="VEuPathDB" id="MicrosporidiaDB:NCER_101556"/>
<keyword evidence="8" id="KW-1185">Reference proteome</keyword>
<evidence type="ECO:0000256" key="5">
    <source>
        <dbReference type="ARBA" id="ARBA00023004"/>
    </source>
</evidence>
<dbReference type="InterPro" id="IPR039558">
    <property type="entry name" value="TPA1/OFD1_N"/>
</dbReference>
<sequence>MKSTTPFFHLKIDNFLSSSDLQRIQDFYNKQKFYLKHTDLFKFLQTDEFAQESDIDFFKCKLYEVFKDFTDITHTFFTMFASYYRKGDYLSCHDDLVEERMYAFTFYLDDLNSGDLILFNNECNKEYKRISIKKNRLVIFQVSALSFHEVDICKHDRRKAITGWLNKNGYVQLLKNIEYNYSLPVVELIPFDLDDFNDNVLVYEGVEYDFRELSSQIEGPFLMRRVTSLNLNTYLALDIPGHTLCYINCYSINYDSYILLNDYTNQLEGDLVDVFIIESKDNNDSNIKLVNEEGSLVSTLKLQEKVMYVVNRKKMKYFIERGFPIEYKLVHMIYKFN</sequence>
<comment type="caution">
    <text evidence="7">The sequence shown here is derived from an EMBL/GenBank/DDBJ whole genome shotgun (WGS) entry which is preliminary data.</text>
</comment>
<dbReference type="PANTHER" id="PTHR12117">
    <property type="entry name" value="HISTONE ACETYLTRANSFERASE COMPLEX"/>
    <property type="match status" value="1"/>
</dbReference>
<protein>
    <submittedName>
        <fullName evidence="7">Proline hydroxylase</fullName>
    </submittedName>
</protein>
<dbReference type="PROSITE" id="PS51471">
    <property type="entry name" value="FE2OG_OXY"/>
    <property type="match status" value="1"/>
</dbReference>
<dbReference type="RefSeq" id="XP_024332079.1">
    <property type="nucleotide sequence ID" value="XM_024475558.1"/>
</dbReference>
<organism evidence="7 8">
    <name type="scientific">Vairimorpha ceranae</name>
    <dbReference type="NCBI Taxonomy" id="40302"/>
    <lineage>
        <taxon>Eukaryota</taxon>
        <taxon>Fungi</taxon>
        <taxon>Fungi incertae sedis</taxon>
        <taxon>Microsporidia</taxon>
        <taxon>Nosematidae</taxon>
        <taxon>Vairimorpha</taxon>
    </lineage>
</organism>
<evidence type="ECO:0000256" key="4">
    <source>
        <dbReference type="ARBA" id="ARBA00023002"/>
    </source>
</evidence>
<evidence type="ECO:0000313" key="8">
    <source>
        <dbReference type="Proteomes" id="UP000034350"/>
    </source>
</evidence>
<evidence type="ECO:0000313" key="7">
    <source>
        <dbReference type="EMBL" id="KKO76337.1"/>
    </source>
</evidence>
<dbReference type="SMART" id="SM00702">
    <property type="entry name" value="P4Hc"/>
    <property type="match status" value="1"/>
</dbReference>
<dbReference type="PANTHER" id="PTHR12117:SF0">
    <property type="entry name" value="PROLYL 3-HYDROXYLASE OGFOD1"/>
    <property type="match status" value="1"/>
</dbReference>
<evidence type="ECO:0000256" key="3">
    <source>
        <dbReference type="ARBA" id="ARBA00022964"/>
    </source>
</evidence>
<dbReference type="GO" id="GO:0031418">
    <property type="term" value="F:L-ascorbic acid binding"/>
    <property type="evidence" value="ECO:0007669"/>
    <property type="project" value="InterPro"/>
</dbReference>
<dbReference type="GO" id="GO:0051213">
    <property type="term" value="F:dioxygenase activity"/>
    <property type="evidence" value="ECO:0007669"/>
    <property type="project" value="UniProtKB-KW"/>
</dbReference>
<keyword evidence="3" id="KW-0223">Dioxygenase</keyword>
<evidence type="ECO:0000259" key="6">
    <source>
        <dbReference type="PROSITE" id="PS51471"/>
    </source>
</evidence>
<keyword evidence="4" id="KW-0560">Oxidoreductase</keyword>
<dbReference type="InterPro" id="IPR006620">
    <property type="entry name" value="Pro_4_hyd_alph"/>
</dbReference>
<dbReference type="VEuPathDB" id="MicrosporidiaDB:AAJ76_400083657"/>
<dbReference type="GeneID" id="36320504"/>
<name>A0A0F9YV61_9MICR</name>
<dbReference type="AlphaFoldDB" id="A0A0F9YV61"/>
<dbReference type="InterPro" id="IPR005123">
    <property type="entry name" value="Oxoglu/Fe-dep_dioxygenase_dom"/>
</dbReference>
<feature type="domain" description="Fe2OG dioxygenase" evidence="6">
    <location>
        <begin position="75"/>
        <end position="167"/>
    </location>
</feature>
<keyword evidence="5" id="KW-0408">Iron</keyword>
<proteinExistence type="predicted"/>
<accession>A0A0F9YV61</accession>
<dbReference type="Pfam" id="PF13661">
    <property type="entry name" value="2OG-FeII_Oxy_4"/>
    <property type="match status" value="1"/>
</dbReference>
<dbReference type="VEuPathDB" id="MicrosporidiaDB:G9O61_00g007060"/>
<dbReference type="EMBL" id="JPQZ01000004">
    <property type="protein sequence ID" value="KKO76337.1"/>
    <property type="molecule type" value="Genomic_DNA"/>
</dbReference>
<dbReference type="InterPro" id="IPR051842">
    <property type="entry name" value="uS12_prolyl_hydroxylase"/>
</dbReference>
<dbReference type="GO" id="GO:0005506">
    <property type="term" value="F:iron ion binding"/>
    <property type="evidence" value="ECO:0007669"/>
    <property type="project" value="InterPro"/>
</dbReference>
<gene>
    <name evidence="7" type="ORF">AAJ76_400083657</name>
</gene>
<dbReference type="GO" id="GO:0016705">
    <property type="term" value="F:oxidoreductase activity, acting on paired donors, with incorporation or reduction of molecular oxygen"/>
    <property type="evidence" value="ECO:0007669"/>
    <property type="project" value="InterPro"/>
</dbReference>
<dbReference type="OrthoDB" id="430522at2759"/>
<evidence type="ECO:0000256" key="2">
    <source>
        <dbReference type="ARBA" id="ARBA00022723"/>
    </source>
</evidence>
<dbReference type="Gene3D" id="2.60.120.620">
    <property type="entry name" value="q2cbj1_9rhob like domain"/>
    <property type="match status" value="1"/>
</dbReference>
<keyword evidence="2" id="KW-0479">Metal-binding</keyword>
<comment type="cofactor">
    <cofactor evidence="1">
        <name>L-ascorbate</name>
        <dbReference type="ChEBI" id="CHEBI:38290"/>
    </cofactor>
</comment>